<accession>E3LJD2</accession>
<dbReference type="PANTHER" id="PTHR37960">
    <property type="entry name" value="PROTEIN CBG06493-RELATED"/>
    <property type="match status" value="1"/>
</dbReference>
<feature type="region of interest" description="Disordered" evidence="2">
    <location>
        <begin position="110"/>
        <end position="131"/>
    </location>
</feature>
<dbReference type="CTD" id="9820585"/>
<dbReference type="GeneID" id="9820585"/>
<proteinExistence type="predicted"/>
<dbReference type="EMBL" id="DS268409">
    <property type="protein sequence ID" value="EFO95343.1"/>
    <property type="molecule type" value="Genomic_DNA"/>
</dbReference>
<evidence type="ECO:0000313" key="4">
    <source>
        <dbReference type="Proteomes" id="UP000008281"/>
    </source>
</evidence>
<keyword evidence="4" id="KW-1185">Reference proteome</keyword>
<sequence>MAGIVRKLFKNKKTKKVENDSDDDYSELYFGPTTSSSTPKPKKPYQFTADAPLNINTPKLRHDETIDSDLSFEQPTHKRRRVNQTTSQRDIFASEDSIYEYTQYQLTKWNQQEERHQERRKRKRVERHQEQENYVHSGIADFKLGVPTVEDVEKLRKERDQYKKEMEKYKGKCEDLEKIIVQLQRRQPAAPVFQPFSNYNFFGVGSNFPSVFQPFQPTSLLQQQQLPQQNAGPVFNFGASSTSQSVPDPFSNTASSSDESVLNGMGPVGPMAPRYPDPIDNSLLFQDDDTSLSDLSNSSKSDISEDLK</sequence>
<feature type="region of interest" description="Disordered" evidence="2">
    <location>
        <begin position="12"/>
        <end position="86"/>
    </location>
</feature>
<organism evidence="4">
    <name type="scientific">Caenorhabditis remanei</name>
    <name type="common">Caenorhabditis vulgaris</name>
    <dbReference type="NCBI Taxonomy" id="31234"/>
    <lineage>
        <taxon>Eukaryota</taxon>
        <taxon>Metazoa</taxon>
        <taxon>Ecdysozoa</taxon>
        <taxon>Nematoda</taxon>
        <taxon>Chromadorea</taxon>
        <taxon>Rhabditida</taxon>
        <taxon>Rhabditina</taxon>
        <taxon>Rhabditomorpha</taxon>
        <taxon>Rhabditoidea</taxon>
        <taxon>Rhabditidae</taxon>
        <taxon>Peloderinae</taxon>
        <taxon>Caenorhabditis</taxon>
    </lineage>
</organism>
<evidence type="ECO:0000256" key="1">
    <source>
        <dbReference type="SAM" id="Coils"/>
    </source>
</evidence>
<name>E3LJD2_CAERE</name>
<dbReference type="FunCoup" id="E3LJD2">
    <property type="interactions" value="1173"/>
</dbReference>
<reference evidence="3" key="1">
    <citation type="submission" date="2007-07" db="EMBL/GenBank/DDBJ databases">
        <title>PCAP assembly of the Caenorhabditis remanei genome.</title>
        <authorList>
            <consortium name="The Caenorhabditis remanei Sequencing Consortium"/>
            <person name="Wilson R.K."/>
        </authorList>
    </citation>
    <scope>NUCLEOTIDE SEQUENCE [LARGE SCALE GENOMIC DNA]</scope>
    <source>
        <strain evidence="3">PB4641</strain>
    </source>
</reference>
<dbReference type="RefSeq" id="XP_003116447.2">
    <property type="nucleotide sequence ID" value="XM_003116399.2"/>
</dbReference>
<dbReference type="OMA" id="KWEHEES"/>
<feature type="compositionally biased region" description="Polar residues" evidence="2">
    <location>
        <begin position="238"/>
        <end position="260"/>
    </location>
</feature>
<dbReference type="AlphaFoldDB" id="E3LJD2"/>
<dbReference type="HOGENOM" id="CLU_900893_0_0_1"/>
<evidence type="ECO:0000313" key="3">
    <source>
        <dbReference type="EMBL" id="EFO95343.1"/>
    </source>
</evidence>
<evidence type="ECO:0000256" key="2">
    <source>
        <dbReference type="SAM" id="MobiDB-lite"/>
    </source>
</evidence>
<dbReference type="eggNOG" id="ENOG502R8AZ">
    <property type="taxonomic scope" value="Eukaryota"/>
</dbReference>
<protein>
    <submittedName>
        <fullName evidence="3">Uncharacterized protein</fullName>
    </submittedName>
</protein>
<dbReference type="Proteomes" id="UP000008281">
    <property type="component" value="Unassembled WGS sequence"/>
</dbReference>
<feature type="region of interest" description="Disordered" evidence="2">
    <location>
        <begin position="236"/>
        <end position="308"/>
    </location>
</feature>
<gene>
    <name evidence="3" type="ORF">CRE_09116</name>
</gene>
<feature type="compositionally biased region" description="Low complexity" evidence="2">
    <location>
        <begin position="292"/>
        <end position="301"/>
    </location>
</feature>
<dbReference type="PANTHER" id="PTHR37960:SF1">
    <property type="entry name" value="BZIP DOMAIN-CONTAINING PROTEIN"/>
    <property type="match status" value="1"/>
</dbReference>
<keyword evidence="1" id="KW-0175">Coiled coil</keyword>
<dbReference type="KEGG" id="crq:GCK72_019872"/>
<dbReference type="OrthoDB" id="5876330at2759"/>
<feature type="coiled-coil region" evidence="1">
    <location>
        <begin position="152"/>
        <end position="186"/>
    </location>
</feature>